<feature type="transmembrane region" description="Helical" evidence="7">
    <location>
        <begin position="202"/>
        <end position="223"/>
    </location>
</feature>
<dbReference type="PANTHER" id="PTHR33048:SF92">
    <property type="entry name" value="INTEGRAL MEMBRANE PROTEIN"/>
    <property type="match status" value="1"/>
</dbReference>
<comment type="similarity">
    <text evidence="5">Belongs to the SAT4 family.</text>
</comment>
<evidence type="ECO:0000259" key="8">
    <source>
        <dbReference type="Pfam" id="PF20684"/>
    </source>
</evidence>
<evidence type="ECO:0000256" key="6">
    <source>
        <dbReference type="SAM" id="MobiDB-lite"/>
    </source>
</evidence>
<evidence type="ECO:0000256" key="7">
    <source>
        <dbReference type="SAM" id="Phobius"/>
    </source>
</evidence>
<comment type="subcellular location">
    <subcellularLocation>
        <location evidence="1">Membrane</location>
        <topology evidence="1">Multi-pass membrane protein</topology>
    </subcellularLocation>
</comment>
<feature type="transmembrane region" description="Helical" evidence="7">
    <location>
        <begin position="273"/>
        <end position="294"/>
    </location>
</feature>
<dbReference type="PANTHER" id="PTHR33048">
    <property type="entry name" value="PTH11-LIKE INTEGRAL MEMBRANE PROTEIN (AFU_ORTHOLOGUE AFUA_5G11245)"/>
    <property type="match status" value="1"/>
</dbReference>
<organism evidence="9 10">
    <name type="scientific">Apiospora saccharicola</name>
    <dbReference type="NCBI Taxonomy" id="335842"/>
    <lineage>
        <taxon>Eukaryota</taxon>
        <taxon>Fungi</taxon>
        <taxon>Dikarya</taxon>
        <taxon>Ascomycota</taxon>
        <taxon>Pezizomycotina</taxon>
        <taxon>Sordariomycetes</taxon>
        <taxon>Xylariomycetidae</taxon>
        <taxon>Amphisphaeriales</taxon>
        <taxon>Apiosporaceae</taxon>
        <taxon>Apiospora</taxon>
    </lineage>
</organism>
<evidence type="ECO:0000256" key="3">
    <source>
        <dbReference type="ARBA" id="ARBA00022989"/>
    </source>
</evidence>
<keyword evidence="4 7" id="KW-0472">Membrane</keyword>
<sequence>MDALRLLPLLPPARFVPGRAEIIAHAGRIDKAAFEVSTGVLFGIAMLCVLSRLAVRIFGKRQFLWDDGFVVLAAITLAAAYGVTWATIDRLYLTEAISRSLVVPFREEIPEVLELTKWATSFDFLTWTSVYLVKFAFQYFFFTLTRSMQKSITVLYWSTVGITVVSGLYTVLVTIIVCPHFGADSVKCAYNPGQHTRSLINNIIACCLDIITDVLIVSLPIVILRLSMMPLARKLSLAAMLCLSIAMIVVGLVRLIGTVATTKSDSLAAAPTWAWYWAVVESCIALIMTSVIVLRGAFVNTQPPANPVGHGEKNQDGIIQRSGRQLRSLLRLDRLSPRLRRRNNSPQRSSDEALEPGPGSGSDAPPKIATQHLTRASMGDLVGCGNDNNITRSDSQTGLRSVDTTYIMEDLNYHNIRKNEARYESV</sequence>
<comment type="caution">
    <text evidence="9">The sequence shown here is derived from an EMBL/GenBank/DDBJ whole genome shotgun (WGS) entry which is preliminary data.</text>
</comment>
<feature type="region of interest" description="Disordered" evidence="6">
    <location>
        <begin position="337"/>
        <end position="367"/>
    </location>
</feature>
<feature type="domain" description="Rhodopsin" evidence="8">
    <location>
        <begin position="52"/>
        <end position="297"/>
    </location>
</feature>
<feature type="transmembrane region" description="Helical" evidence="7">
    <location>
        <begin position="154"/>
        <end position="182"/>
    </location>
</feature>
<dbReference type="EMBL" id="JAQQWM010000006">
    <property type="protein sequence ID" value="KAK8060986.1"/>
    <property type="molecule type" value="Genomic_DNA"/>
</dbReference>
<dbReference type="Pfam" id="PF20684">
    <property type="entry name" value="Fung_rhodopsin"/>
    <property type="match status" value="1"/>
</dbReference>
<feature type="transmembrane region" description="Helical" evidence="7">
    <location>
        <begin position="124"/>
        <end position="142"/>
    </location>
</feature>
<accession>A0ABR1UQ01</accession>
<keyword evidence="2 7" id="KW-0812">Transmembrane</keyword>
<dbReference type="InterPro" id="IPR049326">
    <property type="entry name" value="Rhodopsin_dom_fungi"/>
</dbReference>
<keyword evidence="3 7" id="KW-1133">Transmembrane helix</keyword>
<feature type="transmembrane region" description="Helical" evidence="7">
    <location>
        <begin position="235"/>
        <end position="253"/>
    </location>
</feature>
<dbReference type="Proteomes" id="UP001446871">
    <property type="component" value="Unassembled WGS sequence"/>
</dbReference>
<evidence type="ECO:0000313" key="10">
    <source>
        <dbReference type="Proteomes" id="UP001446871"/>
    </source>
</evidence>
<dbReference type="InterPro" id="IPR052337">
    <property type="entry name" value="SAT4-like"/>
</dbReference>
<name>A0ABR1UQ01_9PEZI</name>
<gene>
    <name evidence="9" type="ORF">PG996_010916</name>
</gene>
<evidence type="ECO:0000313" key="9">
    <source>
        <dbReference type="EMBL" id="KAK8060986.1"/>
    </source>
</evidence>
<proteinExistence type="inferred from homology"/>
<evidence type="ECO:0000256" key="1">
    <source>
        <dbReference type="ARBA" id="ARBA00004141"/>
    </source>
</evidence>
<feature type="transmembrane region" description="Helical" evidence="7">
    <location>
        <begin position="36"/>
        <end position="55"/>
    </location>
</feature>
<protein>
    <recommendedName>
        <fullName evidence="8">Rhodopsin domain-containing protein</fullName>
    </recommendedName>
</protein>
<evidence type="ECO:0000256" key="2">
    <source>
        <dbReference type="ARBA" id="ARBA00022692"/>
    </source>
</evidence>
<feature type="transmembrane region" description="Helical" evidence="7">
    <location>
        <begin position="67"/>
        <end position="88"/>
    </location>
</feature>
<evidence type="ECO:0000256" key="5">
    <source>
        <dbReference type="ARBA" id="ARBA00038359"/>
    </source>
</evidence>
<evidence type="ECO:0000256" key="4">
    <source>
        <dbReference type="ARBA" id="ARBA00023136"/>
    </source>
</evidence>
<keyword evidence="10" id="KW-1185">Reference proteome</keyword>
<reference evidence="9 10" key="1">
    <citation type="submission" date="2023-01" db="EMBL/GenBank/DDBJ databases">
        <title>Analysis of 21 Apiospora genomes using comparative genomics revels a genus with tremendous synthesis potential of carbohydrate active enzymes and secondary metabolites.</title>
        <authorList>
            <person name="Sorensen T."/>
        </authorList>
    </citation>
    <scope>NUCLEOTIDE SEQUENCE [LARGE SCALE GENOMIC DNA]</scope>
    <source>
        <strain evidence="9 10">CBS 83171</strain>
    </source>
</reference>